<dbReference type="HOGENOM" id="CLU_061244_1_1_1"/>
<evidence type="ECO:0008006" key="4">
    <source>
        <dbReference type="Google" id="ProtNLM"/>
    </source>
</evidence>
<dbReference type="OMA" id="LGTCIES"/>
<dbReference type="Proteomes" id="UP000027361">
    <property type="component" value="Unassembled WGS sequence"/>
</dbReference>
<gene>
    <name evidence="2" type="ORF">K437DRAFT_255218</name>
</gene>
<evidence type="ECO:0000256" key="1">
    <source>
        <dbReference type="SAM" id="SignalP"/>
    </source>
</evidence>
<evidence type="ECO:0000313" key="2">
    <source>
        <dbReference type="EMBL" id="KDN49955.1"/>
    </source>
</evidence>
<dbReference type="STRING" id="1037660.A0A066WGW8"/>
<dbReference type="GeneID" id="25264092"/>
<evidence type="ECO:0000313" key="3">
    <source>
        <dbReference type="Proteomes" id="UP000027361"/>
    </source>
</evidence>
<feature type="chain" id="PRO_5001629060" description="Lytic polysaccharide monooxygenase" evidence="1">
    <location>
        <begin position="19"/>
        <end position="243"/>
    </location>
</feature>
<dbReference type="OrthoDB" id="2310204at2759"/>
<sequence>MVTSTIALLAIGAGVAAAAARRAGTGIMPSADLSKRDIKAAPRDGPGYIIPNDNGGSCIGLFPNNTNGEPLNLIISGNSDAYIRSLEGFTAWSNAIGFGKECFGLHSGAAMQANLGDGKGWRSQQAEFRFLYELPPQVGACSESVIGGNHYRFWQQSTTSAWFLACSEEEDVFESHTIVPDGYDKGRDDIVSRALKNPTYRNKTYMTTVNYITGLLPVGDNGINHGITIDGRTAVLTIAVTSK</sequence>
<name>A0A066WGW8_TILAU</name>
<dbReference type="EMBL" id="JMSN01000020">
    <property type="protein sequence ID" value="KDN49955.1"/>
    <property type="molecule type" value="Genomic_DNA"/>
</dbReference>
<comment type="caution">
    <text evidence="2">The sequence shown here is derived from an EMBL/GenBank/DDBJ whole genome shotgun (WGS) entry which is preliminary data.</text>
</comment>
<dbReference type="AlphaFoldDB" id="A0A066WGW8"/>
<protein>
    <recommendedName>
        <fullName evidence="4">Lytic polysaccharide monooxygenase</fullName>
    </recommendedName>
</protein>
<accession>A0A066WGW8</accession>
<organism evidence="2 3">
    <name type="scientific">Tilletiaria anomala (strain ATCC 24038 / CBS 436.72 / UBC 951)</name>
    <dbReference type="NCBI Taxonomy" id="1037660"/>
    <lineage>
        <taxon>Eukaryota</taxon>
        <taxon>Fungi</taxon>
        <taxon>Dikarya</taxon>
        <taxon>Basidiomycota</taxon>
        <taxon>Ustilaginomycotina</taxon>
        <taxon>Exobasidiomycetes</taxon>
        <taxon>Georgefischeriales</taxon>
        <taxon>Tilletiariaceae</taxon>
        <taxon>Tilletiaria</taxon>
    </lineage>
</organism>
<keyword evidence="3" id="KW-1185">Reference proteome</keyword>
<dbReference type="InParanoid" id="A0A066WGW8"/>
<feature type="signal peptide" evidence="1">
    <location>
        <begin position="1"/>
        <end position="18"/>
    </location>
</feature>
<proteinExistence type="predicted"/>
<keyword evidence="1" id="KW-0732">Signal</keyword>
<dbReference type="RefSeq" id="XP_013244469.1">
    <property type="nucleotide sequence ID" value="XM_013389015.1"/>
</dbReference>
<reference evidence="2 3" key="1">
    <citation type="submission" date="2014-05" db="EMBL/GenBank/DDBJ databases">
        <title>Draft genome sequence of a rare smut relative, Tilletiaria anomala UBC 951.</title>
        <authorList>
            <consortium name="DOE Joint Genome Institute"/>
            <person name="Toome M."/>
            <person name="Kuo A."/>
            <person name="Henrissat B."/>
            <person name="Lipzen A."/>
            <person name="Tritt A."/>
            <person name="Yoshinaga Y."/>
            <person name="Zane M."/>
            <person name="Barry K."/>
            <person name="Grigoriev I.V."/>
            <person name="Spatafora J.W."/>
            <person name="Aimea M.C."/>
        </authorList>
    </citation>
    <scope>NUCLEOTIDE SEQUENCE [LARGE SCALE GENOMIC DNA]</scope>
    <source>
        <strain evidence="2 3">UBC 951</strain>
    </source>
</reference>